<feature type="domain" description="HTH marR-type" evidence="1">
    <location>
        <begin position="1"/>
        <end position="142"/>
    </location>
</feature>
<protein>
    <submittedName>
        <fullName evidence="2">DNA-binding MarR family transcriptional regulator</fullName>
    </submittedName>
</protein>
<dbReference type="GO" id="GO:0003700">
    <property type="term" value="F:DNA-binding transcription factor activity"/>
    <property type="evidence" value="ECO:0007669"/>
    <property type="project" value="InterPro"/>
</dbReference>
<dbReference type="PANTHER" id="PTHR33164:SF57">
    <property type="entry name" value="MARR-FAMILY TRANSCRIPTIONAL REGULATOR"/>
    <property type="match status" value="1"/>
</dbReference>
<organism evidence="2 3">
    <name type="scientific">Allobranchiibius huperziae</name>
    <dbReference type="NCBI Taxonomy" id="1874116"/>
    <lineage>
        <taxon>Bacteria</taxon>
        <taxon>Bacillati</taxon>
        <taxon>Actinomycetota</taxon>
        <taxon>Actinomycetes</taxon>
        <taxon>Micrococcales</taxon>
        <taxon>Dermacoccaceae</taxon>
        <taxon>Allobranchiibius</taxon>
    </lineage>
</organism>
<dbReference type="PROSITE" id="PS50995">
    <property type="entry name" value="HTH_MARR_2"/>
    <property type="match status" value="1"/>
</dbReference>
<dbReference type="Pfam" id="PF12802">
    <property type="entry name" value="MarR_2"/>
    <property type="match status" value="1"/>
</dbReference>
<evidence type="ECO:0000313" key="2">
    <source>
        <dbReference type="EMBL" id="NYJ74341.1"/>
    </source>
</evidence>
<comment type="caution">
    <text evidence="2">The sequence shown here is derived from an EMBL/GenBank/DDBJ whole genome shotgun (WGS) entry which is preliminary data.</text>
</comment>
<dbReference type="SUPFAM" id="SSF46785">
    <property type="entry name" value="Winged helix' DNA-binding domain"/>
    <property type="match status" value="1"/>
</dbReference>
<dbReference type="GO" id="GO:0006950">
    <property type="term" value="P:response to stress"/>
    <property type="evidence" value="ECO:0007669"/>
    <property type="project" value="TreeGrafter"/>
</dbReference>
<dbReference type="InterPro" id="IPR000835">
    <property type="entry name" value="HTH_MarR-typ"/>
</dbReference>
<dbReference type="RefSeq" id="WP_179480148.1">
    <property type="nucleotide sequence ID" value="NZ_JACCFW010000001.1"/>
</dbReference>
<evidence type="ECO:0000259" key="1">
    <source>
        <dbReference type="PROSITE" id="PS50995"/>
    </source>
</evidence>
<reference evidence="2 3" key="1">
    <citation type="submission" date="2020-07" db="EMBL/GenBank/DDBJ databases">
        <title>Sequencing the genomes of 1000 actinobacteria strains.</title>
        <authorList>
            <person name="Klenk H.-P."/>
        </authorList>
    </citation>
    <scope>NUCLEOTIDE SEQUENCE [LARGE SCALE GENOMIC DNA]</scope>
    <source>
        <strain evidence="2 3">DSM 29531</strain>
    </source>
</reference>
<dbReference type="EMBL" id="JACCFW010000001">
    <property type="protein sequence ID" value="NYJ74341.1"/>
    <property type="molecule type" value="Genomic_DNA"/>
</dbReference>
<dbReference type="PRINTS" id="PR00598">
    <property type="entry name" value="HTHMARR"/>
</dbReference>
<dbReference type="InterPro" id="IPR039422">
    <property type="entry name" value="MarR/SlyA-like"/>
</dbReference>
<accession>A0A853DHP0</accession>
<dbReference type="SMART" id="SM00347">
    <property type="entry name" value="HTH_MARR"/>
    <property type="match status" value="1"/>
</dbReference>
<dbReference type="InterPro" id="IPR036390">
    <property type="entry name" value="WH_DNA-bd_sf"/>
</dbReference>
<keyword evidence="2" id="KW-0238">DNA-binding</keyword>
<dbReference type="InterPro" id="IPR036388">
    <property type="entry name" value="WH-like_DNA-bd_sf"/>
</dbReference>
<dbReference type="AlphaFoldDB" id="A0A853DHP0"/>
<sequence length="145" mass="16652">MKTESKSRDEPLRVVLVELRFFARRLRREWSTNVPEITFAEATLMSAVTARPHPTAVDVAADLQIDKSTASRQIAVLEQRGLIEREAAPGERRAQWLRLTPEGRHILQQSDTVRIEAIRDRVSDWTDAEVTQFADLLRRFNARSS</sequence>
<dbReference type="GO" id="GO:0003677">
    <property type="term" value="F:DNA binding"/>
    <property type="evidence" value="ECO:0007669"/>
    <property type="project" value="UniProtKB-KW"/>
</dbReference>
<dbReference type="Gene3D" id="1.10.10.10">
    <property type="entry name" value="Winged helix-like DNA-binding domain superfamily/Winged helix DNA-binding domain"/>
    <property type="match status" value="1"/>
</dbReference>
<name>A0A853DHP0_9MICO</name>
<dbReference type="InterPro" id="IPR011991">
    <property type="entry name" value="ArsR-like_HTH"/>
</dbReference>
<keyword evidence="3" id="KW-1185">Reference proteome</keyword>
<dbReference type="PANTHER" id="PTHR33164">
    <property type="entry name" value="TRANSCRIPTIONAL REGULATOR, MARR FAMILY"/>
    <property type="match status" value="1"/>
</dbReference>
<gene>
    <name evidence="2" type="ORF">HNR15_001304</name>
</gene>
<proteinExistence type="predicted"/>
<dbReference type="Proteomes" id="UP000571817">
    <property type="component" value="Unassembled WGS sequence"/>
</dbReference>
<dbReference type="CDD" id="cd00090">
    <property type="entry name" value="HTH_ARSR"/>
    <property type="match status" value="1"/>
</dbReference>
<evidence type="ECO:0000313" key="3">
    <source>
        <dbReference type="Proteomes" id="UP000571817"/>
    </source>
</evidence>